<protein>
    <submittedName>
        <fullName evidence="2">Uncharacterized protein</fullName>
    </submittedName>
</protein>
<name>A0A8H3DA51_9AGAM</name>
<reference evidence="2" key="1">
    <citation type="submission" date="2021-01" db="EMBL/GenBank/DDBJ databases">
        <authorList>
            <person name="Kaushik A."/>
        </authorList>
    </citation>
    <scope>NUCLEOTIDE SEQUENCE</scope>
    <source>
        <strain evidence="2">AG2-2IIIB</strain>
    </source>
</reference>
<accession>A0A8H3DA51</accession>
<sequence length="125" mass="13501">MTGLQSTPFLSDGRGTTRDTTRPRATSLAAESVSAEPAHSHSFPDYGSGLVLRSNRGAIARTMVERIKSDRRRGSNAVRMADKGSYGCDGESELGGISLSTDSFISHSCEEICRHRIESKTTPPR</sequence>
<dbReference type="OrthoDB" id="549017at2759"/>
<evidence type="ECO:0000313" key="3">
    <source>
        <dbReference type="Proteomes" id="UP000663843"/>
    </source>
</evidence>
<feature type="region of interest" description="Disordered" evidence="1">
    <location>
        <begin position="1"/>
        <end position="48"/>
    </location>
</feature>
<dbReference type="EMBL" id="CAJMWT010006940">
    <property type="protein sequence ID" value="CAE6521424.1"/>
    <property type="molecule type" value="Genomic_DNA"/>
</dbReference>
<gene>
    <name evidence="2" type="ORF">RDB_LOCUS165900</name>
</gene>
<evidence type="ECO:0000313" key="2">
    <source>
        <dbReference type="EMBL" id="CAE6521424.1"/>
    </source>
</evidence>
<dbReference type="AlphaFoldDB" id="A0A8H3DA51"/>
<dbReference type="Proteomes" id="UP000663843">
    <property type="component" value="Unassembled WGS sequence"/>
</dbReference>
<evidence type="ECO:0000256" key="1">
    <source>
        <dbReference type="SAM" id="MobiDB-lite"/>
    </source>
</evidence>
<proteinExistence type="predicted"/>
<comment type="caution">
    <text evidence="2">The sequence shown here is derived from an EMBL/GenBank/DDBJ whole genome shotgun (WGS) entry which is preliminary data.</text>
</comment>
<organism evidence="2 3">
    <name type="scientific">Rhizoctonia solani</name>
    <dbReference type="NCBI Taxonomy" id="456999"/>
    <lineage>
        <taxon>Eukaryota</taxon>
        <taxon>Fungi</taxon>
        <taxon>Dikarya</taxon>
        <taxon>Basidiomycota</taxon>
        <taxon>Agaricomycotina</taxon>
        <taxon>Agaricomycetes</taxon>
        <taxon>Cantharellales</taxon>
        <taxon>Ceratobasidiaceae</taxon>
        <taxon>Rhizoctonia</taxon>
    </lineage>
</organism>